<dbReference type="AlphaFoldDB" id="A0A7X1HTE9"/>
<organism evidence="2 6">
    <name type="scientific">Klebsiella pneumoniae</name>
    <dbReference type="NCBI Taxonomy" id="573"/>
    <lineage>
        <taxon>Bacteria</taxon>
        <taxon>Pseudomonadati</taxon>
        <taxon>Pseudomonadota</taxon>
        <taxon>Gammaproteobacteria</taxon>
        <taxon>Enterobacterales</taxon>
        <taxon>Enterobacteriaceae</taxon>
        <taxon>Klebsiella/Raoultella group</taxon>
        <taxon>Klebsiella</taxon>
        <taxon>Klebsiella pneumoniae complex</taxon>
    </lineage>
</organism>
<reference evidence="3" key="1">
    <citation type="submission" date="2020-07" db="EMBL/GenBank/DDBJ databases">
        <title>Clinical and genomic characterization of carbapenemase-producing Enterobacterales causing secondary infections during the COVID-19 crisis at a New York City hospital.</title>
        <authorList>
            <person name="Gomez-Simmonds A."/>
            <person name="Annavajhala M.K."/>
            <person name="Uhlemann A.-C."/>
        </authorList>
    </citation>
    <scope>NUCLEOTIDE SEQUENCE</scope>
    <source>
        <strain evidence="4">NK1590</strain>
        <strain evidence="5">NK1593</strain>
        <strain evidence="3">NK1597</strain>
    </source>
</reference>
<dbReference type="Proteomes" id="UP000655796">
    <property type="component" value="Unassembled WGS sequence"/>
</dbReference>
<evidence type="ECO:0000313" key="5">
    <source>
        <dbReference type="EMBL" id="MBD3708313.1"/>
    </source>
</evidence>
<dbReference type="Proteomes" id="UP000592342">
    <property type="component" value="Unassembled WGS sequence"/>
</dbReference>
<name>A0A7X1HTE9_KLEPN</name>
<evidence type="ECO:0000256" key="1">
    <source>
        <dbReference type="SAM" id="MobiDB-lite"/>
    </source>
</evidence>
<dbReference type="EMBL" id="JACXTD010000001">
    <property type="protein sequence ID" value="MBD3701796.1"/>
    <property type="molecule type" value="Genomic_DNA"/>
</dbReference>
<accession>A0A7X1HTE9</accession>
<proteinExistence type="predicted"/>
<dbReference type="EMBL" id="JACXTI010000002">
    <property type="protein sequence ID" value="MBD3701194.1"/>
    <property type="molecule type" value="Genomic_DNA"/>
</dbReference>
<gene>
    <name evidence="2" type="ORF">H7U16_18240</name>
    <name evidence="4" type="ORF">IE986_02370</name>
    <name evidence="5" type="ORF">IE987_17850</name>
    <name evidence="3" type="ORF">IE991_19445</name>
</gene>
<dbReference type="Gene3D" id="1.10.540.10">
    <property type="entry name" value="Acyl-CoA dehydrogenase/oxidase, N-terminal domain"/>
    <property type="match status" value="1"/>
</dbReference>
<reference evidence="2 6" key="2">
    <citation type="submission" date="2020-08" db="EMBL/GenBank/DDBJ databases">
        <title>Tigecycline and colistin resistance in Klebsiella pneumoniae.</title>
        <authorList>
            <person name="Ramesh N."/>
            <person name="Shanthini T."/>
            <person name="Prasanth M."/>
            <person name="Senthilkumar N."/>
            <person name="Meesala Krishna M."/>
            <person name="Guruswami G."/>
        </authorList>
    </citation>
    <scope>NUCLEOTIDE SEQUENCE [LARGE SCALE GENOMIC DNA]</scope>
    <source>
        <strain evidence="2 6">SHM 84</strain>
    </source>
</reference>
<evidence type="ECO:0000313" key="6">
    <source>
        <dbReference type="Proteomes" id="UP000592342"/>
    </source>
</evidence>
<dbReference type="Proteomes" id="UP000657739">
    <property type="component" value="Unassembled WGS sequence"/>
</dbReference>
<evidence type="ECO:0000313" key="3">
    <source>
        <dbReference type="EMBL" id="MBD3701194.1"/>
    </source>
</evidence>
<feature type="region of interest" description="Disordered" evidence="1">
    <location>
        <begin position="21"/>
        <end position="46"/>
    </location>
</feature>
<sequence>MIHPERDDWARQLTALRQQMAEQAASLDASGEFPRRNIDHLRAGAG</sequence>
<dbReference type="GO" id="GO:0016627">
    <property type="term" value="F:oxidoreductase activity, acting on the CH-CH group of donors"/>
    <property type="evidence" value="ECO:0007669"/>
    <property type="project" value="InterPro"/>
</dbReference>
<protein>
    <submittedName>
        <fullName evidence="2">Uncharacterized protein</fullName>
    </submittedName>
</protein>
<evidence type="ECO:0000313" key="2">
    <source>
        <dbReference type="EMBL" id="MBC2862842.1"/>
    </source>
</evidence>
<dbReference type="EMBL" id="JACXTE010000001">
    <property type="protein sequence ID" value="MBD3708313.1"/>
    <property type="molecule type" value="Genomic_DNA"/>
</dbReference>
<dbReference type="Proteomes" id="UP000631473">
    <property type="component" value="Unassembled WGS sequence"/>
</dbReference>
<dbReference type="GO" id="GO:0050660">
    <property type="term" value="F:flavin adenine dinucleotide binding"/>
    <property type="evidence" value="ECO:0007669"/>
    <property type="project" value="InterPro"/>
</dbReference>
<dbReference type="EMBL" id="JACLRA010000001">
    <property type="protein sequence ID" value="MBC2862842.1"/>
    <property type="molecule type" value="Genomic_DNA"/>
</dbReference>
<feature type="compositionally biased region" description="Basic and acidic residues" evidence="1">
    <location>
        <begin position="33"/>
        <end position="46"/>
    </location>
</feature>
<evidence type="ECO:0000313" key="4">
    <source>
        <dbReference type="EMBL" id="MBD3701796.1"/>
    </source>
</evidence>
<dbReference type="InterPro" id="IPR037069">
    <property type="entry name" value="AcylCoA_DH/ox_N_sf"/>
</dbReference>
<comment type="caution">
    <text evidence="2">The sequence shown here is derived from an EMBL/GenBank/DDBJ whole genome shotgun (WGS) entry which is preliminary data.</text>
</comment>